<keyword evidence="7" id="KW-0325">Glycoprotein</keyword>
<keyword evidence="10" id="KW-1185">Reference proteome</keyword>
<dbReference type="GO" id="GO:0005886">
    <property type="term" value="C:plasma membrane"/>
    <property type="evidence" value="ECO:0007669"/>
    <property type="project" value="UniProtKB-SubCell"/>
</dbReference>
<evidence type="ECO:0000313" key="9">
    <source>
        <dbReference type="EMBL" id="KAK9874384.1"/>
    </source>
</evidence>
<evidence type="ECO:0000256" key="6">
    <source>
        <dbReference type="ARBA" id="ARBA00023170"/>
    </source>
</evidence>
<organism evidence="9 10">
    <name type="scientific">Henosepilachna vigintioctopunctata</name>
    <dbReference type="NCBI Taxonomy" id="420089"/>
    <lineage>
        <taxon>Eukaryota</taxon>
        <taxon>Metazoa</taxon>
        <taxon>Ecdysozoa</taxon>
        <taxon>Arthropoda</taxon>
        <taxon>Hexapoda</taxon>
        <taxon>Insecta</taxon>
        <taxon>Pterygota</taxon>
        <taxon>Neoptera</taxon>
        <taxon>Endopterygota</taxon>
        <taxon>Coleoptera</taxon>
        <taxon>Polyphaga</taxon>
        <taxon>Cucujiformia</taxon>
        <taxon>Coccinelloidea</taxon>
        <taxon>Coccinellidae</taxon>
        <taxon>Epilachninae</taxon>
        <taxon>Epilachnini</taxon>
        <taxon>Henosepilachna</taxon>
    </lineage>
</organism>
<keyword evidence="5 8" id="KW-0472">Membrane</keyword>
<protein>
    <recommendedName>
        <fullName evidence="11">Ionotropic receptor</fullName>
    </recommendedName>
</protein>
<evidence type="ECO:0000313" key="10">
    <source>
        <dbReference type="Proteomes" id="UP001431783"/>
    </source>
</evidence>
<feature type="transmembrane region" description="Helical" evidence="8">
    <location>
        <begin position="208"/>
        <end position="230"/>
    </location>
</feature>
<dbReference type="PANTHER" id="PTHR42643">
    <property type="entry name" value="IONOTROPIC RECEPTOR 20A-RELATED"/>
    <property type="match status" value="1"/>
</dbReference>
<feature type="transmembrane region" description="Helical" evidence="8">
    <location>
        <begin position="261"/>
        <end position="282"/>
    </location>
</feature>
<comment type="caution">
    <text evidence="9">The sequence shown here is derived from an EMBL/GenBank/DDBJ whole genome shotgun (WGS) entry which is preliminary data.</text>
</comment>
<feature type="transmembrane region" description="Helical" evidence="8">
    <location>
        <begin position="446"/>
        <end position="473"/>
    </location>
</feature>
<evidence type="ECO:0000256" key="2">
    <source>
        <dbReference type="ARBA" id="ARBA00022475"/>
    </source>
</evidence>
<dbReference type="Gene3D" id="1.10.287.70">
    <property type="match status" value="1"/>
</dbReference>
<proteinExistence type="predicted"/>
<keyword evidence="4 8" id="KW-1133">Transmembrane helix</keyword>
<sequence length="480" mass="56800">MREFFFNSRARFLIIGENFEPKDIDILAFNYIHNVLFIDGATGVIYTYFPYEFESLHNISKELKKIGLCDSSGFVLNDGYDMLYPEKIPKIWKNSSISLIYGYEPPMTIGTEEKNKGIEIELFDLILDRIKIKGNYVKKTTINDTSQNVLFKRHFDVYFGNVPSLRIDLFALNDVTVSYLSDSAYWFVPQQAVIPKWKYAFKAFSWRVWLLWLLSAICCSICWCIVYFVMENKLHPMNFLEKIWIIIRLFLEQTIKFKVKFVTQLIYIFLVIQSSFILNLAYKGKYTYFLSGRNYEQQLNSLEDIMSNNLKIGSTRFLIGFFETIPEFRTYMEHHFVNCDTGITCFNRSIFENMAVFKPYRKVSYIRNLFRDKYGRNLHHRITKSITTVWSAAVFSKGHPIFPLVNRYFYLLMDHGFLVKITEAYDQATKRTRRTKRIPKNQKFSFEYFIAPFFILALGYAIGILFLGIEIFVNKTKKIM</sequence>
<evidence type="ECO:0008006" key="11">
    <source>
        <dbReference type="Google" id="ProtNLM"/>
    </source>
</evidence>
<dbReference type="Proteomes" id="UP001431783">
    <property type="component" value="Unassembled WGS sequence"/>
</dbReference>
<dbReference type="PANTHER" id="PTHR42643:SF24">
    <property type="entry name" value="IONOTROPIC RECEPTOR 60A"/>
    <property type="match status" value="1"/>
</dbReference>
<evidence type="ECO:0000256" key="1">
    <source>
        <dbReference type="ARBA" id="ARBA00004651"/>
    </source>
</evidence>
<evidence type="ECO:0000256" key="4">
    <source>
        <dbReference type="ARBA" id="ARBA00022989"/>
    </source>
</evidence>
<dbReference type="InterPro" id="IPR052192">
    <property type="entry name" value="Insect_Ionotropic_Sensory_Rcpt"/>
</dbReference>
<name>A0AAW1TUB9_9CUCU</name>
<accession>A0AAW1TUB9</accession>
<comment type="subcellular location">
    <subcellularLocation>
        <location evidence="1">Cell membrane</location>
        <topology evidence="1">Multi-pass membrane protein</topology>
    </subcellularLocation>
</comment>
<dbReference type="EMBL" id="JARQZJ010000031">
    <property type="protein sequence ID" value="KAK9874384.1"/>
    <property type="molecule type" value="Genomic_DNA"/>
</dbReference>
<evidence type="ECO:0000256" key="7">
    <source>
        <dbReference type="ARBA" id="ARBA00023180"/>
    </source>
</evidence>
<evidence type="ECO:0000256" key="8">
    <source>
        <dbReference type="SAM" id="Phobius"/>
    </source>
</evidence>
<gene>
    <name evidence="9" type="ORF">WA026_002731</name>
</gene>
<reference evidence="9 10" key="1">
    <citation type="submission" date="2023-03" db="EMBL/GenBank/DDBJ databases">
        <title>Genome insight into feeding habits of ladybird beetles.</title>
        <authorList>
            <person name="Li H.-S."/>
            <person name="Huang Y.-H."/>
            <person name="Pang H."/>
        </authorList>
    </citation>
    <scope>NUCLEOTIDE SEQUENCE [LARGE SCALE GENOMIC DNA]</scope>
    <source>
        <strain evidence="9">SYSU_2023b</strain>
        <tissue evidence="9">Whole body</tissue>
    </source>
</reference>
<evidence type="ECO:0000256" key="5">
    <source>
        <dbReference type="ARBA" id="ARBA00023136"/>
    </source>
</evidence>
<keyword evidence="6" id="KW-0675">Receptor</keyword>
<dbReference type="AlphaFoldDB" id="A0AAW1TUB9"/>
<evidence type="ECO:0000256" key="3">
    <source>
        <dbReference type="ARBA" id="ARBA00022692"/>
    </source>
</evidence>
<keyword evidence="2" id="KW-1003">Cell membrane</keyword>
<keyword evidence="3 8" id="KW-0812">Transmembrane</keyword>